<dbReference type="RefSeq" id="WP_106761316.1">
    <property type="nucleotide sequence ID" value="NZ_PXNP01000013.1"/>
</dbReference>
<evidence type="ECO:0000313" key="1">
    <source>
        <dbReference type="EMBL" id="PSF12360.1"/>
    </source>
</evidence>
<dbReference type="OrthoDB" id="9952338at2"/>
<organism evidence="1 2">
    <name type="scientific">Marinobacter fuscus</name>
    <dbReference type="NCBI Taxonomy" id="2109942"/>
    <lineage>
        <taxon>Bacteria</taxon>
        <taxon>Pseudomonadati</taxon>
        <taxon>Pseudomonadota</taxon>
        <taxon>Gammaproteobacteria</taxon>
        <taxon>Pseudomonadales</taxon>
        <taxon>Marinobacteraceae</taxon>
        <taxon>Marinobacter</taxon>
    </lineage>
</organism>
<gene>
    <name evidence="1" type="ORF">C7H09_03895</name>
</gene>
<sequence>MHRTPDFLTALDELDQTTDQTGAMLSLLMHHLAEAVQSDGECLSEETLLNYVWALNAQNERMARAIQVISNETAPAAA</sequence>
<reference evidence="1 2" key="1">
    <citation type="submission" date="2018-03" db="EMBL/GenBank/DDBJ databases">
        <title>Marinobacter brunus sp. nov., a marine bacterium of Gamma-proteobacteria isolated from the surface seawater of the South China Sea.</title>
        <authorList>
            <person name="Cheng H."/>
            <person name="Wu Y.-H."/>
            <person name="Xamxidin M."/>
            <person name="Xu X.-W."/>
        </authorList>
    </citation>
    <scope>NUCLEOTIDE SEQUENCE [LARGE SCALE GENOMIC DNA]</scope>
    <source>
        <strain evidence="1 2">NH169-3</strain>
    </source>
</reference>
<evidence type="ECO:0000313" key="2">
    <source>
        <dbReference type="Proteomes" id="UP000239866"/>
    </source>
</evidence>
<accession>A0A2T1KQQ7</accession>
<dbReference type="AlphaFoldDB" id="A0A2T1KQQ7"/>
<dbReference type="EMBL" id="PXNP01000013">
    <property type="protein sequence ID" value="PSF12360.1"/>
    <property type="molecule type" value="Genomic_DNA"/>
</dbReference>
<keyword evidence="2" id="KW-1185">Reference proteome</keyword>
<dbReference type="Proteomes" id="UP000239866">
    <property type="component" value="Unassembled WGS sequence"/>
</dbReference>
<protein>
    <submittedName>
        <fullName evidence="1">Uncharacterized protein</fullName>
    </submittedName>
</protein>
<name>A0A2T1KQQ7_9GAMM</name>
<proteinExistence type="predicted"/>
<comment type="caution">
    <text evidence="1">The sequence shown here is derived from an EMBL/GenBank/DDBJ whole genome shotgun (WGS) entry which is preliminary data.</text>
</comment>